<feature type="domain" description="Response regulatory" evidence="17">
    <location>
        <begin position="1011"/>
        <end position="1137"/>
    </location>
</feature>
<comment type="caution">
    <text evidence="20">The sequence shown here is derived from an EMBL/GenBank/DDBJ whole genome shotgun (WGS) entry which is preliminary data.</text>
</comment>
<dbReference type="Pfam" id="PF08447">
    <property type="entry name" value="PAS_3"/>
    <property type="match status" value="1"/>
</dbReference>
<dbReference type="GO" id="GO:1900745">
    <property type="term" value="P:positive regulation of p38MAPK cascade"/>
    <property type="evidence" value="ECO:0007669"/>
    <property type="project" value="UniProtKB-ARBA"/>
</dbReference>
<dbReference type="PROSITE" id="PS50113">
    <property type="entry name" value="PAC"/>
    <property type="match status" value="1"/>
</dbReference>
<evidence type="ECO:0000256" key="11">
    <source>
        <dbReference type="ARBA" id="ARBA00054109"/>
    </source>
</evidence>
<feature type="modified residue" description="4-aspartylphosphate" evidence="12">
    <location>
        <position position="1066"/>
    </location>
</feature>
<evidence type="ECO:0000256" key="15">
    <source>
        <dbReference type="SAM" id="SignalP"/>
    </source>
</evidence>
<evidence type="ECO:0000259" key="17">
    <source>
        <dbReference type="PROSITE" id="PS50110"/>
    </source>
</evidence>
<keyword evidence="7" id="KW-0547">Nucleotide-binding</keyword>
<keyword evidence="9" id="KW-0067">ATP-binding</keyword>
<dbReference type="GO" id="GO:0000155">
    <property type="term" value="F:phosphorelay sensor kinase activity"/>
    <property type="evidence" value="ECO:0007669"/>
    <property type="project" value="InterPro"/>
</dbReference>
<evidence type="ECO:0000256" key="7">
    <source>
        <dbReference type="ARBA" id="ARBA00022741"/>
    </source>
</evidence>
<dbReference type="InterPro" id="IPR003594">
    <property type="entry name" value="HATPase_dom"/>
</dbReference>
<dbReference type="PROSITE" id="PS50109">
    <property type="entry name" value="HIS_KIN"/>
    <property type="match status" value="1"/>
</dbReference>
<dbReference type="PRINTS" id="PR00344">
    <property type="entry name" value="BCTRLSENSOR"/>
</dbReference>
<dbReference type="GO" id="GO:0005737">
    <property type="term" value="C:cytoplasm"/>
    <property type="evidence" value="ECO:0007669"/>
    <property type="project" value="UniProtKB-SubCell"/>
</dbReference>
<keyword evidence="10" id="KW-0902">Two-component regulatory system</keyword>
<dbReference type="InterPro" id="IPR001610">
    <property type="entry name" value="PAC"/>
</dbReference>
<feature type="compositionally biased region" description="Polar residues" evidence="14">
    <location>
        <begin position="129"/>
        <end position="138"/>
    </location>
</feature>
<evidence type="ECO:0000256" key="10">
    <source>
        <dbReference type="ARBA" id="ARBA00023012"/>
    </source>
</evidence>
<dbReference type="InterPro" id="IPR036097">
    <property type="entry name" value="HisK_dim/P_sf"/>
</dbReference>
<feature type="region of interest" description="Disordered" evidence="14">
    <location>
        <begin position="1140"/>
        <end position="1291"/>
    </location>
</feature>
<feature type="compositionally biased region" description="Basic and acidic residues" evidence="14">
    <location>
        <begin position="1278"/>
        <end position="1291"/>
    </location>
</feature>
<dbReference type="InterPro" id="IPR004358">
    <property type="entry name" value="Sig_transdc_His_kin-like_C"/>
</dbReference>
<name>A0AAN9UFN2_9PEZI</name>
<feature type="region of interest" description="Disordered" evidence="14">
    <location>
        <begin position="99"/>
        <end position="138"/>
    </location>
</feature>
<dbReference type="Pfam" id="PF00072">
    <property type="entry name" value="Response_reg"/>
    <property type="match status" value="1"/>
</dbReference>
<evidence type="ECO:0000259" key="19">
    <source>
        <dbReference type="PROSITE" id="PS50113"/>
    </source>
</evidence>
<evidence type="ECO:0000256" key="6">
    <source>
        <dbReference type="ARBA" id="ARBA00022679"/>
    </source>
</evidence>
<dbReference type="GO" id="GO:0005524">
    <property type="term" value="F:ATP binding"/>
    <property type="evidence" value="ECO:0007669"/>
    <property type="project" value="UniProtKB-KW"/>
</dbReference>
<comment type="function">
    <text evidence="11">Involved in the control of the SAPK-dependent transcriptional response to peroxide stress. Regulates sty1 activity.</text>
</comment>
<evidence type="ECO:0000256" key="5">
    <source>
        <dbReference type="ARBA" id="ARBA00022553"/>
    </source>
</evidence>
<dbReference type="GO" id="GO:0005886">
    <property type="term" value="C:plasma membrane"/>
    <property type="evidence" value="ECO:0007669"/>
    <property type="project" value="TreeGrafter"/>
</dbReference>
<dbReference type="InterPro" id="IPR000700">
    <property type="entry name" value="PAS-assoc_C"/>
</dbReference>
<evidence type="ECO:0000259" key="16">
    <source>
        <dbReference type="PROSITE" id="PS50109"/>
    </source>
</evidence>
<dbReference type="PROSITE" id="PS50110">
    <property type="entry name" value="RESPONSE_REGULATORY"/>
    <property type="match status" value="1"/>
</dbReference>
<dbReference type="InterPro" id="IPR011006">
    <property type="entry name" value="CheY-like_superfamily"/>
</dbReference>
<dbReference type="CDD" id="cd17546">
    <property type="entry name" value="REC_hyHK_CKI1_RcsC-like"/>
    <property type="match status" value="1"/>
</dbReference>
<comment type="subcellular location">
    <subcellularLocation>
        <location evidence="2">Cytoplasm</location>
    </subcellularLocation>
</comment>
<keyword evidence="6" id="KW-0808">Transferase</keyword>
<dbReference type="Pfam" id="PF00512">
    <property type="entry name" value="HisKA"/>
    <property type="match status" value="1"/>
</dbReference>
<feature type="domain" description="PAC" evidence="19">
    <location>
        <begin position="488"/>
        <end position="540"/>
    </location>
</feature>
<gene>
    <name evidence="20" type="ORF">SLS53_003040</name>
</gene>
<dbReference type="SMART" id="SM00387">
    <property type="entry name" value="HATPase_c"/>
    <property type="match status" value="1"/>
</dbReference>
<keyword evidence="21" id="KW-1185">Reference proteome</keyword>
<dbReference type="FunFam" id="3.30.565.10:FF:000010">
    <property type="entry name" value="Sensor histidine kinase RcsC"/>
    <property type="match status" value="1"/>
</dbReference>
<dbReference type="SMART" id="SM00388">
    <property type="entry name" value="HisKA"/>
    <property type="match status" value="1"/>
</dbReference>
<evidence type="ECO:0000313" key="20">
    <source>
        <dbReference type="EMBL" id="KAK7745540.1"/>
    </source>
</evidence>
<keyword evidence="8" id="KW-0418">Kinase</keyword>
<evidence type="ECO:0000256" key="12">
    <source>
        <dbReference type="PROSITE-ProRule" id="PRU00169"/>
    </source>
</evidence>
<feature type="domain" description="Histidine kinase" evidence="16">
    <location>
        <begin position="710"/>
        <end position="933"/>
    </location>
</feature>
<keyword evidence="4" id="KW-0963">Cytoplasm</keyword>
<evidence type="ECO:0000256" key="1">
    <source>
        <dbReference type="ARBA" id="ARBA00000085"/>
    </source>
</evidence>
<evidence type="ECO:0000256" key="14">
    <source>
        <dbReference type="SAM" id="MobiDB-lite"/>
    </source>
</evidence>
<evidence type="ECO:0000313" key="21">
    <source>
        <dbReference type="Proteomes" id="UP001320245"/>
    </source>
</evidence>
<evidence type="ECO:0000259" key="18">
    <source>
        <dbReference type="PROSITE" id="PS50112"/>
    </source>
</evidence>
<dbReference type="SMART" id="SM00448">
    <property type="entry name" value="REC"/>
    <property type="match status" value="1"/>
</dbReference>
<evidence type="ECO:0000256" key="4">
    <source>
        <dbReference type="ARBA" id="ARBA00022490"/>
    </source>
</evidence>
<dbReference type="EMBL" id="JAJSPL020000008">
    <property type="protein sequence ID" value="KAK7745540.1"/>
    <property type="molecule type" value="Genomic_DNA"/>
</dbReference>
<dbReference type="SMART" id="SM00091">
    <property type="entry name" value="PAS"/>
    <property type="match status" value="2"/>
</dbReference>
<dbReference type="Gene3D" id="3.30.565.10">
    <property type="entry name" value="Histidine kinase-like ATPase, C-terminal domain"/>
    <property type="match status" value="1"/>
</dbReference>
<dbReference type="SUPFAM" id="SSF55874">
    <property type="entry name" value="ATPase domain of HSP90 chaperone/DNA topoisomerase II/histidine kinase"/>
    <property type="match status" value="1"/>
</dbReference>
<comment type="catalytic activity">
    <reaction evidence="1">
        <text>ATP + protein L-histidine = ADP + protein N-phospho-L-histidine.</text>
        <dbReference type="EC" id="2.7.13.3"/>
    </reaction>
</comment>
<keyword evidence="5 12" id="KW-0597">Phosphoprotein</keyword>
<dbReference type="GO" id="GO:0009927">
    <property type="term" value="F:histidine phosphotransfer kinase activity"/>
    <property type="evidence" value="ECO:0007669"/>
    <property type="project" value="TreeGrafter"/>
</dbReference>
<dbReference type="GO" id="GO:0009365">
    <property type="term" value="C:protein histidine kinase complex"/>
    <property type="evidence" value="ECO:0007669"/>
    <property type="project" value="UniProtKB-ARBA"/>
</dbReference>
<dbReference type="FunFam" id="1.10.287.130:FF:000002">
    <property type="entry name" value="Two-component osmosensing histidine kinase"/>
    <property type="match status" value="1"/>
</dbReference>
<feature type="coiled-coil region" evidence="13">
    <location>
        <begin position="668"/>
        <end position="698"/>
    </location>
</feature>
<protein>
    <recommendedName>
        <fullName evidence="3">histidine kinase</fullName>
        <ecNumber evidence="3">2.7.13.3</ecNumber>
    </recommendedName>
</protein>
<evidence type="ECO:0000256" key="13">
    <source>
        <dbReference type="SAM" id="Coils"/>
    </source>
</evidence>
<dbReference type="Gene3D" id="3.30.450.20">
    <property type="entry name" value="PAS domain"/>
    <property type="match status" value="3"/>
</dbReference>
<dbReference type="InterPro" id="IPR001789">
    <property type="entry name" value="Sig_transdc_resp-reg_receiver"/>
</dbReference>
<dbReference type="CDD" id="cd16922">
    <property type="entry name" value="HATPase_EvgS-ArcB-TorS-like"/>
    <property type="match status" value="1"/>
</dbReference>
<feature type="compositionally biased region" description="Basic and acidic residues" evidence="14">
    <location>
        <begin position="1154"/>
        <end position="1163"/>
    </location>
</feature>
<dbReference type="Gene3D" id="3.40.50.2300">
    <property type="match status" value="1"/>
</dbReference>
<dbReference type="PROSITE" id="PS50112">
    <property type="entry name" value="PAS"/>
    <property type="match status" value="1"/>
</dbReference>
<dbReference type="Proteomes" id="UP001320245">
    <property type="component" value="Unassembled WGS sequence"/>
</dbReference>
<dbReference type="InterPro" id="IPR005467">
    <property type="entry name" value="His_kinase_dom"/>
</dbReference>
<dbReference type="NCBIfam" id="TIGR00229">
    <property type="entry name" value="sensory_box"/>
    <property type="match status" value="1"/>
</dbReference>
<dbReference type="InterPro" id="IPR036890">
    <property type="entry name" value="HATPase_C_sf"/>
</dbReference>
<dbReference type="SMART" id="SM00086">
    <property type="entry name" value="PAC"/>
    <property type="match status" value="2"/>
</dbReference>
<dbReference type="CDD" id="cd00130">
    <property type="entry name" value="PAS"/>
    <property type="match status" value="1"/>
</dbReference>
<proteinExistence type="predicted"/>
<feature type="signal peptide" evidence="15">
    <location>
        <begin position="1"/>
        <end position="33"/>
    </location>
</feature>
<evidence type="ECO:0000256" key="8">
    <source>
        <dbReference type="ARBA" id="ARBA00022777"/>
    </source>
</evidence>
<dbReference type="CDD" id="cd00082">
    <property type="entry name" value="HisKA"/>
    <property type="match status" value="1"/>
</dbReference>
<evidence type="ECO:0000256" key="2">
    <source>
        <dbReference type="ARBA" id="ARBA00004496"/>
    </source>
</evidence>
<feature type="chain" id="PRO_5042817106" description="histidine kinase" evidence="15">
    <location>
        <begin position="34"/>
        <end position="1291"/>
    </location>
</feature>
<dbReference type="SUPFAM" id="SSF55785">
    <property type="entry name" value="PYP-like sensor domain (PAS domain)"/>
    <property type="match status" value="1"/>
</dbReference>
<dbReference type="InterPro" id="IPR003661">
    <property type="entry name" value="HisK_dim/P_dom"/>
</dbReference>
<dbReference type="FunFam" id="3.30.450.20:FF:000099">
    <property type="entry name" value="Sensory box sensor histidine kinase"/>
    <property type="match status" value="1"/>
</dbReference>
<dbReference type="InterPro" id="IPR013655">
    <property type="entry name" value="PAS_fold_3"/>
</dbReference>
<accession>A0AAN9UFN2</accession>
<reference evidence="20 21" key="1">
    <citation type="journal article" date="2023" name="PLoS ONE">
        <title>Cytospora paraplurivora sp. nov. isolated from orchards with fruit tree decline syndrome in Ontario, Canada.</title>
        <authorList>
            <person name="Ilyukhin E."/>
            <person name="Nguyen H.D.T."/>
            <person name="Castle A.J."/>
            <person name="Ellouze W."/>
        </authorList>
    </citation>
    <scope>NUCLEOTIDE SEQUENCE [LARGE SCALE GENOMIC DNA]</scope>
    <source>
        <strain evidence="20 21">FDS-564</strain>
    </source>
</reference>
<organism evidence="20 21">
    <name type="scientific">Cytospora paraplurivora</name>
    <dbReference type="NCBI Taxonomy" id="2898453"/>
    <lineage>
        <taxon>Eukaryota</taxon>
        <taxon>Fungi</taxon>
        <taxon>Dikarya</taxon>
        <taxon>Ascomycota</taxon>
        <taxon>Pezizomycotina</taxon>
        <taxon>Sordariomycetes</taxon>
        <taxon>Sordariomycetidae</taxon>
        <taxon>Diaporthales</taxon>
        <taxon>Cytosporaceae</taxon>
        <taxon>Cytospora</taxon>
    </lineage>
</organism>
<dbReference type="EC" id="2.7.13.3" evidence="3"/>
<dbReference type="SUPFAM" id="SSF47384">
    <property type="entry name" value="Homodimeric domain of signal transducing histidine kinase"/>
    <property type="match status" value="1"/>
</dbReference>
<evidence type="ECO:0000256" key="3">
    <source>
        <dbReference type="ARBA" id="ARBA00012438"/>
    </source>
</evidence>
<feature type="domain" description="PAS" evidence="18">
    <location>
        <begin position="415"/>
        <end position="485"/>
    </location>
</feature>
<dbReference type="Gene3D" id="1.10.287.130">
    <property type="match status" value="1"/>
</dbReference>
<dbReference type="InterPro" id="IPR035965">
    <property type="entry name" value="PAS-like_dom_sf"/>
</dbReference>
<evidence type="ECO:0000256" key="9">
    <source>
        <dbReference type="ARBA" id="ARBA00022840"/>
    </source>
</evidence>
<dbReference type="SUPFAM" id="SSF52172">
    <property type="entry name" value="CheY-like"/>
    <property type="match status" value="1"/>
</dbReference>
<dbReference type="PANTHER" id="PTHR43047">
    <property type="entry name" value="TWO-COMPONENT HISTIDINE PROTEIN KINASE"/>
    <property type="match status" value="1"/>
</dbReference>
<dbReference type="Pfam" id="PF02518">
    <property type="entry name" value="HATPase_c"/>
    <property type="match status" value="1"/>
</dbReference>
<dbReference type="InterPro" id="IPR000014">
    <property type="entry name" value="PAS"/>
</dbReference>
<keyword evidence="15" id="KW-0732">Signal</keyword>
<sequence length="1291" mass="142924">MPCLTTGQLAFSAMQFLPVPVLVLNSLKTVVMANEAMGTLLGMLPEHNEGTGRDGTPDALERLKGQSLSQVGVDMAQNGKPIWVAWETYLDSLAEEMGSGHMQKRNGTEQDAQPGQQVGDVTPTVEVSGDSNPPGHSQQAAVEVIVSRRGWNKSVIEPRLINKADENQAFAKMIITIWEVTENQTYYTLTFTHTESTTSVRSTKRAVARTSFLDAAERRVSFAASKTPSVSSSHGSSSSPSYQFSPSSISLSSTPFPPMGPPFNKPLQSGPSMLQKSTIMKDALLDNTEMPILIMWKDGTLAFPNLAARKLMEWDASLDKPFEDLELLSNWVLYTEDFSRKLDPMEYPMGILLRTQTPFTGMRFGLIGRDGRRIVYNALSEAIRDDETGEFLAGVITCQDVTDMAKEIDQIKERNAERFKIICDTMPQLVWTASPDGHYDFFNTRWYDFTGLTPEESLGQGWQKPIHPDDMAETSKRWAHSISTGETYATEYRCQSKDGNWRWFLGRALPLRGPDGNIEKWFGTCTDVHEGIETRLAARRMRQQLLSVITHAHITIFTVDLDGKITMLEGALIWDSNSSGRESPGSKWYMGVSVDEVFTRMHPELDKSECPDFSSATEAIFSRRSTNVVIEHAIDGRFYSTRLLPMTGRRGGLGDSEIEGAIGVVMDMTDLKRKEEVLQAQAREKQQLLAREAAAKEASRLKSQFLANVQMSHEIRTPITGVIGMAELLLDVELNDEQRDYAENIFRSANALLTVINDILDFSKVECGRLEVEEVQFCMSIIIQDVSKMMSFAAQRKSLEFIYDVAPEVVNGLVVLGDPGRIRQIITNLLTNSIKFTHQGFVKLSVVKETETDNTMEIRFTVQDTGIGIEEEVQKRLFQPFSQGDASTARKFGGTGLGLTICKSLLELMHGRIQLDSIVNQGTTASFWVTFNKPQETQPSNLVNIQSLPERLQSEMSVSCNSSDFDALGTPIAGEVPGSPLGKGKAMRRLIVPTQSASQEDLAAAERSKIHILVVEDNAINQQIATKTIKKLGFSVSAVWNGKDALEYLIHAQGGQNRKPDIILMDVQMPIIDGYKATHLLRHHAPYRAYVRDVPIVAMTASAIQGDQEKCKKAGMDDYMAKPVKPKLLERMLVRWSLHKRSGPTPQPSSEASECSHESDHCTHAGIPCVGIEEDGNEAGGDLPSRAPPAEGRKAGDLNKSNLLTPRLKASPLAVSSRSPATPEPPARGDLQVRRLESDELAQQGRDEKLIHAAGGTPPGHTPMSEKGDSLTEANVQKFEREEELRRRRGS</sequence>
<dbReference type="PANTHER" id="PTHR43047:SF74">
    <property type="entry name" value="HISTIDINE KINASE-RELATED"/>
    <property type="match status" value="1"/>
</dbReference>
<keyword evidence="13" id="KW-0175">Coiled coil</keyword>